<accession>A0A0D6DXD2</accession>
<dbReference type="STRING" id="1364.LP2241_30205"/>
<dbReference type="HOGENOM" id="CLU_3382488_0_0_9"/>
<reference evidence="2" key="1">
    <citation type="submission" date="2015-01" db="EMBL/GenBank/DDBJ databases">
        <authorList>
            <person name="Andreevskaya M."/>
        </authorList>
    </citation>
    <scope>NUCLEOTIDE SEQUENCE [LARGE SCALE GENOMIC DNA]</scope>
    <source>
        <strain evidence="2">MKFS47</strain>
    </source>
</reference>
<dbReference type="Proteomes" id="UP000033166">
    <property type="component" value="Chromosome I"/>
</dbReference>
<evidence type="ECO:0000313" key="2">
    <source>
        <dbReference type="Proteomes" id="UP000033166"/>
    </source>
</evidence>
<evidence type="ECO:0000313" key="1">
    <source>
        <dbReference type="EMBL" id="CEN28407.1"/>
    </source>
</evidence>
<dbReference type="EMBL" id="LN774769">
    <property type="protein sequence ID" value="CEN28407.1"/>
    <property type="molecule type" value="Genomic_DNA"/>
</dbReference>
<sequence length="33" mass="3762">METLFSRTGIEKSFGKVTVLRGCQLTLNKGKRY</sequence>
<protein>
    <submittedName>
        <fullName evidence="1">Uncharacterized protein</fullName>
    </submittedName>
</protein>
<organism evidence="1 2">
    <name type="scientific">Pseudolactococcus piscium MKFS47</name>
    <dbReference type="NCBI Taxonomy" id="297352"/>
    <lineage>
        <taxon>Bacteria</taxon>
        <taxon>Bacillati</taxon>
        <taxon>Bacillota</taxon>
        <taxon>Bacilli</taxon>
        <taxon>Lactobacillales</taxon>
        <taxon>Streptococcaceae</taxon>
        <taxon>Pseudolactococcus</taxon>
    </lineage>
</organism>
<gene>
    <name evidence="1" type="ORF">LACPI_1207</name>
</gene>
<dbReference type="KEGG" id="lpk:LACPI_1207"/>
<name>A0A0D6DXD2_9LACT</name>
<dbReference type="AlphaFoldDB" id="A0A0D6DXD2"/>
<proteinExistence type="predicted"/>